<dbReference type="Pfam" id="PF01048">
    <property type="entry name" value="PNP_UDP_1"/>
    <property type="match status" value="1"/>
</dbReference>
<feature type="domain" description="Nucleoside phosphorylase" evidence="1">
    <location>
        <begin position="50"/>
        <end position="286"/>
    </location>
</feature>
<dbReference type="SUPFAM" id="SSF53167">
    <property type="entry name" value="Purine and uridine phosphorylases"/>
    <property type="match status" value="1"/>
</dbReference>
<evidence type="ECO:0000313" key="2">
    <source>
        <dbReference type="EMBL" id="OLF18426.1"/>
    </source>
</evidence>
<reference evidence="2 3" key="1">
    <citation type="submission" date="2016-12" db="EMBL/GenBank/DDBJ databases">
        <title>The draft genome sequence of Actinophytocola sp. 11-183.</title>
        <authorList>
            <person name="Wang W."/>
            <person name="Yuan L."/>
        </authorList>
    </citation>
    <scope>NUCLEOTIDE SEQUENCE [LARGE SCALE GENOMIC DNA]</scope>
    <source>
        <strain evidence="2 3">11-183</strain>
    </source>
</reference>
<dbReference type="GO" id="GO:0005829">
    <property type="term" value="C:cytosol"/>
    <property type="evidence" value="ECO:0007669"/>
    <property type="project" value="TreeGrafter"/>
</dbReference>
<comment type="caution">
    <text evidence="2">The sequence shown here is derived from an EMBL/GenBank/DDBJ whole genome shotgun (WGS) entry which is preliminary data.</text>
</comment>
<dbReference type="Gene3D" id="3.40.50.1580">
    <property type="entry name" value="Nucleoside phosphorylase domain"/>
    <property type="match status" value="1"/>
</dbReference>
<dbReference type="GO" id="GO:0009116">
    <property type="term" value="P:nucleoside metabolic process"/>
    <property type="evidence" value="ECO:0007669"/>
    <property type="project" value="InterPro"/>
</dbReference>
<dbReference type="STRING" id="1912961.BU204_05505"/>
<dbReference type="AlphaFoldDB" id="A0A1Q8CVQ0"/>
<name>A0A1Q8CVQ0_9PSEU</name>
<dbReference type="PANTHER" id="PTHR46832:SF1">
    <property type="entry name" value="5'-METHYLTHIOADENOSINE_S-ADENOSYLHOMOCYSTEINE NUCLEOSIDASE"/>
    <property type="match status" value="1"/>
</dbReference>
<dbReference type="PANTHER" id="PTHR46832">
    <property type="entry name" value="5'-METHYLTHIOADENOSINE/S-ADENOSYLHOMOCYSTEINE NUCLEOSIDASE"/>
    <property type="match status" value="1"/>
</dbReference>
<dbReference type="GO" id="GO:0019284">
    <property type="term" value="P:L-methionine salvage from S-adenosylmethionine"/>
    <property type="evidence" value="ECO:0007669"/>
    <property type="project" value="TreeGrafter"/>
</dbReference>
<evidence type="ECO:0000259" key="1">
    <source>
        <dbReference type="Pfam" id="PF01048"/>
    </source>
</evidence>
<proteinExistence type="predicted"/>
<dbReference type="RefSeq" id="WP_075124454.1">
    <property type="nucleotide sequence ID" value="NZ_MSIE01000007.1"/>
</dbReference>
<dbReference type="Proteomes" id="UP000185596">
    <property type="component" value="Unassembled WGS sequence"/>
</dbReference>
<organism evidence="2 3">
    <name type="scientific">Actinophytocola xanthii</name>
    <dbReference type="NCBI Taxonomy" id="1912961"/>
    <lineage>
        <taxon>Bacteria</taxon>
        <taxon>Bacillati</taxon>
        <taxon>Actinomycetota</taxon>
        <taxon>Actinomycetes</taxon>
        <taxon>Pseudonocardiales</taxon>
        <taxon>Pseudonocardiaceae</taxon>
    </lineage>
</organism>
<protein>
    <recommendedName>
        <fullName evidence="1">Nucleoside phosphorylase domain-containing protein</fullName>
    </recommendedName>
</protein>
<gene>
    <name evidence="2" type="ORF">BU204_05505</name>
</gene>
<evidence type="ECO:0000313" key="3">
    <source>
        <dbReference type="Proteomes" id="UP000185596"/>
    </source>
</evidence>
<dbReference type="GO" id="GO:0008782">
    <property type="term" value="F:adenosylhomocysteine nucleosidase activity"/>
    <property type="evidence" value="ECO:0007669"/>
    <property type="project" value="TreeGrafter"/>
</dbReference>
<accession>A0A1Q8CVQ0</accession>
<dbReference type="InterPro" id="IPR000845">
    <property type="entry name" value="Nucleoside_phosphorylase_d"/>
</dbReference>
<dbReference type="GO" id="GO:0008930">
    <property type="term" value="F:methylthioadenosine nucleosidase activity"/>
    <property type="evidence" value="ECO:0007669"/>
    <property type="project" value="TreeGrafter"/>
</dbReference>
<dbReference type="OrthoDB" id="3665249at2"/>
<sequence>MNGTTDNRGVINLGGTNTFTNSALGEQATVYVGHDGRESSSALRPDEWDFGIVTVLPAETRAVLDVLQLTDDGSTGQRFYTGQLDVPGGTTKLVATQPTGQGQRPIMAALTNLRDRYSPAVVALVGIGGAIHGDVAIDDVVLATRVVFYESRKLLPGRILRRGQELQAPNEITHSVNAFFIAADEPAVLPGRGVAQSFRVHHGVIGSGEAVIADADDEIRRYLNDYNDKTLAVEMEAGGLSQFCHDTTTRSGGPLGWLVLRGIADRADPDKDDRHHETAAVHAAQALRYLIPYVRPQLVAGR</sequence>
<dbReference type="EMBL" id="MSIE01000007">
    <property type="protein sequence ID" value="OLF18426.1"/>
    <property type="molecule type" value="Genomic_DNA"/>
</dbReference>
<keyword evidence="3" id="KW-1185">Reference proteome</keyword>
<dbReference type="InterPro" id="IPR035994">
    <property type="entry name" value="Nucleoside_phosphorylase_sf"/>
</dbReference>